<evidence type="ECO:0000259" key="7">
    <source>
        <dbReference type="PROSITE" id="PS50111"/>
    </source>
</evidence>
<dbReference type="EMBL" id="CP001339">
    <property type="protein sequence ID" value="ACL72757.1"/>
    <property type="molecule type" value="Genomic_DNA"/>
</dbReference>
<dbReference type="InterPro" id="IPR047347">
    <property type="entry name" value="YvaQ-like_sensor"/>
</dbReference>
<feature type="transmembrane region" description="Helical" evidence="6">
    <location>
        <begin position="12"/>
        <end position="31"/>
    </location>
</feature>
<dbReference type="Proteomes" id="UP000002383">
    <property type="component" value="Chromosome"/>
</dbReference>
<keyword evidence="6" id="KW-0812">Transmembrane</keyword>
<dbReference type="GO" id="GO:0005886">
    <property type="term" value="C:plasma membrane"/>
    <property type="evidence" value="ECO:0007669"/>
    <property type="project" value="UniProtKB-SubCell"/>
</dbReference>
<feature type="domain" description="Methyl-accepting transducer" evidence="7">
    <location>
        <begin position="270"/>
        <end position="506"/>
    </location>
</feature>
<dbReference type="InterPro" id="IPR000727">
    <property type="entry name" value="T_SNARE_dom"/>
</dbReference>
<dbReference type="CDD" id="cd19411">
    <property type="entry name" value="MCP2201-like_sensor"/>
    <property type="match status" value="1"/>
</dbReference>
<dbReference type="AlphaFoldDB" id="B8GS53"/>
<evidence type="ECO:0000256" key="5">
    <source>
        <dbReference type="PROSITE-ProRule" id="PRU00284"/>
    </source>
</evidence>
<dbReference type="RefSeq" id="WP_012638240.1">
    <property type="nucleotide sequence ID" value="NC_011901.1"/>
</dbReference>
<dbReference type="InterPro" id="IPR004090">
    <property type="entry name" value="Chemotax_Me-accpt_rcpt"/>
</dbReference>
<dbReference type="GO" id="GO:0006935">
    <property type="term" value="P:chemotaxis"/>
    <property type="evidence" value="ECO:0007669"/>
    <property type="project" value="InterPro"/>
</dbReference>
<gene>
    <name evidence="10" type="ordered locus">Tgr7_1674</name>
</gene>
<keyword evidence="2" id="KW-0997">Cell inner membrane</keyword>
<dbReference type="PROSITE" id="PS50111">
    <property type="entry name" value="CHEMOTAXIS_TRANSDUC_2"/>
    <property type="match status" value="1"/>
</dbReference>
<reference evidence="10 11" key="1">
    <citation type="journal article" date="2011" name="Stand. Genomic Sci.">
        <title>Complete genome sequence of 'Thioalkalivibrio sulfidophilus' HL-EbGr7.</title>
        <authorList>
            <person name="Muyzer G."/>
            <person name="Sorokin D.Y."/>
            <person name="Mavromatis K."/>
            <person name="Lapidus A."/>
            <person name="Clum A."/>
            <person name="Ivanova N."/>
            <person name="Pati A."/>
            <person name="d'Haeseleer P."/>
            <person name="Woyke T."/>
            <person name="Kyrpides N.C."/>
        </authorList>
    </citation>
    <scope>NUCLEOTIDE SEQUENCE [LARGE SCALE GENOMIC DNA]</scope>
    <source>
        <strain evidence="10 11">HL-EbGR7</strain>
    </source>
</reference>
<evidence type="ECO:0000313" key="11">
    <source>
        <dbReference type="Proteomes" id="UP000002383"/>
    </source>
</evidence>
<dbReference type="CDD" id="cd11386">
    <property type="entry name" value="MCP_signal"/>
    <property type="match status" value="1"/>
</dbReference>
<dbReference type="PRINTS" id="PR00260">
    <property type="entry name" value="CHEMTRNSDUCR"/>
</dbReference>
<evidence type="ECO:0000259" key="8">
    <source>
        <dbReference type="PROSITE" id="PS50192"/>
    </source>
</evidence>
<dbReference type="PROSITE" id="PS50192">
    <property type="entry name" value="T_SNARE"/>
    <property type="match status" value="1"/>
</dbReference>
<evidence type="ECO:0000259" key="9">
    <source>
        <dbReference type="PROSITE" id="PS50885"/>
    </source>
</evidence>
<dbReference type="Pfam" id="PF00015">
    <property type="entry name" value="MCPsignal"/>
    <property type="match status" value="1"/>
</dbReference>
<keyword evidence="6" id="KW-0472">Membrane</keyword>
<feature type="transmembrane region" description="Helical" evidence="6">
    <location>
        <begin position="192"/>
        <end position="212"/>
    </location>
</feature>
<protein>
    <submittedName>
        <fullName evidence="10">Methyl-accepting chemotaxis sensory transducer</fullName>
    </submittedName>
</protein>
<evidence type="ECO:0000256" key="3">
    <source>
        <dbReference type="ARBA" id="ARBA00023224"/>
    </source>
</evidence>
<evidence type="ECO:0000313" key="10">
    <source>
        <dbReference type="EMBL" id="ACL72757.1"/>
    </source>
</evidence>
<evidence type="ECO:0000256" key="2">
    <source>
        <dbReference type="ARBA" id="ARBA00022519"/>
    </source>
</evidence>
<comment type="subcellular location">
    <subcellularLocation>
        <location evidence="1">Cell inner membrane</location>
        <topology evidence="1">Multi-pass membrane protein</topology>
    </subcellularLocation>
</comment>
<evidence type="ECO:0000256" key="1">
    <source>
        <dbReference type="ARBA" id="ARBA00004429"/>
    </source>
</evidence>
<dbReference type="eggNOG" id="COG0840">
    <property type="taxonomic scope" value="Bacteria"/>
</dbReference>
<proteinExistence type="inferred from homology"/>
<sequence length="543" mass="59200" precursor="true">MKGIRLTIRMRLYLMITLALLFMVIVGVMGLRGMSQADEGLRTVYEDRLVPTGQISGIIESLMDNRIQLVTVLRDPTPANIQARTRTIEENIADIDRTWNAFMETYLTPRERELADAFIREEQAFVYQGLTPAIQALRNGNLTEASRLLETEVEPRYRNFRAVAQDLLNLQLEVADQVYKDAVAHYIWTRNLTIALLIAAVLVSLFVSYFVVRRITGVVTDLEAASASMANGDLTVTVLEIGDDELTRVTRSFNHMARGFRDIIGQVTGAATQLAAASEELSAVTTQTTQGVKEQQSQTDQVATAMNEMTTSVHEVARSASEASQSAARANEESTEGKQVVAKAIDSIEGLSNEVNKAAEVIRQLEDDSEKIGAVLDVIQGIAEQTNLLALNAAIEAARAGEQGRGFAVVADEVRTLASRTQQSTQEIEQMIERLQKGARTAVTVMQEGSKQANETTGLAADAAESLEVIIRAVGSINDMNAQIASAAEEQGAVVEEINRNVVKINEGVQDVAAGSDQTATATEELARLASELRETVQRFRIA</sequence>
<feature type="domain" description="T-SNARE coiled-coil homology" evidence="8">
    <location>
        <begin position="457"/>
        <end position="502"/>
    </location>
</feature>
<dbReference type="HOGENOM" id="CLU_000445_107_27_6"/>
<dbReference type="CDD" id="cd06225">
    <property type="entry name" value="HAMP"/>
    <property type="match status" value="1"/>
</dbReference>
<dbReference type="STRING" id="396588.Tgr7_1674"/>
<dbReference type="SMART" id="SM00283">
    <property type="entry name" value="MA"/>
    <property type="match status" value="1"/>
</dbReference>
<dbReference type="SUPFAM" id="SSF58104">
    <property type="entry name" value="Methyl-accepting chemotaxis protein (MCP) signaling domain"/>
    <property type="match status" value="1"/>
</dbReference>
<evidence type="ECO:0000256" key="6">
    <source>
        <dbReference type="SAM" id="Phobius"/>
    </source>
</evidence>
<dbReference type="Pfam" id="PF00672">
    <property type="entry name" value="HAMP"/>
    <property type="match status" value="1"/>
</dbReference>
<comment type="similarity">
    <text evidence="4">Belongs to the methyl-accepting chemotaxis (MCP) protein family.</text>
</comment>
<keyword evidence="3 5" id="KW-0807">Transducer</keyword>
<evidence type="ECO:0000256" key="4">
    <source>
        <dbReference type="ARBA" id="ARBA00029447"/>
    </source>
</evidence>
<dbReference type="GO" id="GO:0004888">
    <property type="term" value="F:transmembrane signaling receptor activity"/>
    <property type="evidence" value="ECO:0007669"/>
    <property type="project" value="InterPro"/>
</dbReference>
<organism evidence="10 11">
    <name type="scientific">Thioalkalivibrio sulfidiphilus (strain HL-EbGR7)</name>
    <dbReference type="NCBI Taxonomy" id="396588"/>
    <lineage>
        <taxon>Bacteria</taxon>
        <taxon>Pseudomonadati</taxon>
        <taxon>Pseudomonadota</taxon>
        <taxon>Gammaproteobacteria</taxon>
        <taxon>Chromatiales</taxon>
        <taxon>Ectothiorhodospiraceae</taxon>
        <taxon>Thioalkalivibrio</taxon>
    </lineage>
</organism>
<keyword evidence="2" id="KW-1003">Cell membrane</keyword>
<keyword evidence="11" id="KW-1185">Reference proteome</keyword>
<dbReference type="PANTHER" id="PTHR32089">
    <property type="entry name" value="METHYL-ACCEPTING CHEMOTAXIS PROTEIN MCPB"/>
    <property type="match status" value="1"/>
</dbReference>
<feature type="domain" description="HAMP" evidence="9">
    <location>
        <begin position="213"/>
        <end position="265"/>
    </location>
</feature>
<dbReference type="Pfam" id="PF12729">
    <property type="entry name" value="4HB_MCP_1"/>
    <property type="match status" value="1"/>
</dbReference>
<dbReference type="InterPro" id="IPR024478">
    <property type="entry name" value="HlyB_4HB_MCP"/>
</dbReference>
<keyword evidence="6" id="KW-1133">Transmembrane helix</keyword>
<dbReference type="FunFam" id="1.10.287.950:FF:000001">
    <property type="entry name" value="Methyl-accepting chemotaxis sensory transducer"/>
    <property type="match status" value="1"/>
</dbReference>
<dbReference type="PROSITE" id="PS50885">
    <property type="entry name" value="HAMP"/>
    <property type="match status" value="1"/>
</dbReference>
<dbReference type="PANTHER" id="PTHR32089:SF112">
    <property type="entry name" value="LYSOZYME-LIKE PROTEIN-RELATED"/>
    <property type="match status" value="1"/>
</dbReference>
<dbReference type="InterPro" id="IPR004089">
    <property type="entry name" value="MCPsignal_dom"/>
</dbReference>
<dbReference type="InterPro" id="IPR003660">
    <property type="entry name" value="HAMP_dom"/>
</dbReference>
<dbReference type="KEGG" id="tgr:Tgr7_1674"/>
<dbReference type="Gene3D" id="1.10.287.950">
    <property type="entry name" value="Methyl-accepting chemotaxis protein"/>
    <property type="match status" value="1"/>
</dbReference>
<dbReference type="SMART" id="SM00304">
    <property type="entry name" value="HAMP"/>
    <property type="match status" value="1"/>
</dbReference>
<dbReference type="GO" id="GO:0007165">
    <property type="term" value="P:signal transduction"/>
    <property type="evidence" value="ECO:0007669"/>
    <property type="project" value="UniProtKB-KW"/>
</dbReference>
<accession>B8GS53</accession>
<name>B8GS53_THISH</name>